<accession>D6XXE3</accession>
<gene>
    <name evidence="1" type="ordered locus">Bsel_0462</name>
</gene>
<dbReference type="STRING" id="439292.Bsel_0462"/>
<dbReference type="HOGENOM" id="CLU_085303_0_1_9"/>
<dbReference type="RefSeq" id="WP_013171429.1">
    <property type="nucleotide sequence ID" value="NC_014219.1"/>
</dbReference>
<evidence type="ECO:0000313" key="1">
    <source>
        <dbReference type="EMBL" id="ADH98000.1"/>
    </source>
</evidence>
<name>D6XXE3_BACIE</name>
<reference evidence="1" key="1">
    <citation type="submission" date="2009-10" db="EMBL/GenBank/DDBJ databases">
        <title>Complete sequence of Bacillus selenitireducens MLS10.</title>
        <authorList>
            <consortium name="US DOE Joint Genome Institute"/>
            <person name="Lucas S."/>
            <person name="Copeland A."/>
            <person name="Lapidus A."/>
            <person name="Glavina del Rio T."/>
            <person name="Dalin E."/>
            <person name="Tice H."/>
            <person name="Bruce D."/>
            <person name="Goodwin L."/>
            <person name="Pitluck S."/>
            <person name="Sims D."/>
            <person name="Brettin T."/>
            <person name="Detter J.C."/>
            <person name="Han C."/>
            <person name="Larimer F."/>
            <person name="Land M."/>
            <person name="Hauser L."/>
            <person name="Kyrpides N."/>
            <person name="Ovchinnikova G."/>
            <person name="Stolz J."/>
        </authorList>
    </citation>
    <scope>NUCLEOTIDE SEQUENCE [LARGE SCALE GENOMIC DNA]</scope>
    <source>
        <strain evidence="1">MLS10</strain>
    </source>
</reference>
<sequence length="186" mass="21791">MTKEPSDSLGRMIRTEDIPTIDLYMDQIIQLFEQTFADTKRDKSDKIMTKTMINNYAKGGLLFPIQKKRYSREHIMLIALIYELKGILSVHDIKTALRRISREGSPKEMNDVYSRYLKLADENLQLFKDEISKHKKRVESHILEMETDEEVQDVLMILACVNMSNLYRRMAEELIDDLADPDEDSL</sequence>
<dbReference type="AlphaFoldDB" id="D6XXE3"/>
<dbReference type="InterPro" id="IPR014975">
    <property type="entry name" value="DUF1836"/>
</dbReference>
<dbReference type="Pfam" id="PF08876">
    <property type="entry name" value="DUF1836"/>
    <property type="match status" value="1"/>
</dbReference>
<dbReference type="OrthoDB" id="3191472at2"/>
<evidence type="ECO:0000313" key="2">
    <source>
        <dbReference type="Proteomes" id="UP000000271"/>
    </source>
</evidence>
<dbReference type="KEGG" id="bse:Bsel_0462"/>
<dbReference type="eggNOG" id="COG0789">
    <property type="taxonomic scope" value="Bacteria"/>
</dbReference>
<evidence type="ECO:0008006" key="3">
    <source>
        <dbReference type="Google" id="ProtNLM"/>
    </source>
</evidence>
<dbReference type="PANTHER" id="PTHR40056:SF1">
    <property type="entry name" value="DUF1836 DOMAIN-CONTAINING PROTEIN"/>
    <property type="match status" value="1"/>
</dbReference>
<keyword evidence="2" id="KW-1185">Reference proteome</keyword>
<dbReference type="EMBL" id="CP001791">
    <property type="protein sequence ID" value="ADH98000.1"/>
    <property type="molecule type" value="Genomic_DNA"/>
</dbReference>
<dbReference type="PANTHER" id="PTHR40056">
    <property type="entry name" value="HYPOTHETICAL CYTOSOLIC PROTEIN"/>
    <property type="match status" value="1"/>
</dbReference>
<protein>
    <recommendedName>
        <fullName evidence="3">DUF1836 domain-containing protein</fullName>
    </recommendedName>
</protein>
<dbReference type="Proteomes" id="UP000000271">
    <property type="component" value="Chromosome"/>
</dbReference>
<organism evidence="1 2">
    <name type="scientific">Bacillus selenitireducens (strain ATCC 700615 / DSM 15326 / MLS10)</name>
    <dbReference type="NCBI Taxonomy" id="439292"/>
    <lineage>
        <taxon>Bacteria</taxon>
        <taxon>Bacillati</taxon>
        <taxon>Bacillota</taxon>
        <taxon>Bacilli</taxon>
        <taxon>Bacillales</taxon>
        <taxon>Bacillaceae</taxon>
        <taxon>Salisediminibacterium</taxon>
    </lineage>
</organism>
<proteinExistence type="predicted"/>